<name>A0A1D1XV24_9ARAE</name>
<dbReference type="EMBL" id="GDJX01021694">
    <property type="protein sequence ID" value="JAT46242.1"/>
    <property type="molecule type" value="Transcribed_RNA"/>
</dbReference>
<sequence>LLELTVQGTPKSQSKAHALLQLLRNSPSQRKELQTDTLEAVVHNIVSHADGEDRAEKAKKILSEMVQVHGAKLETSAREGIGAHPRRSAALWPSFRGAFKVISQQQRLFISPSLTMFGEHFQ</sequence>
<accession>A0A1D1XV24</accession>
<proteinExistence type="predicted"/>
<organism evidence="1">
    <name type="scientific">Anthurium amnicola</name>
    <dbReference type="NCBI Taxonomy" id="1678845"/>
    <lineage>
        <taxon>Eukaryota</taxon>
        <taxon>Viridiplantae</taxon>
        <taxon>Streptophyta</taxon>
        <taxon>Embryophyta</taxon>
        <taxon>Tracheophyta</taxon>
        <taxon>Spermatophyta</taxon>
        <taxon>Magnoliopsida</taxon>
        <taxon>Liliopsida</taxon>
        <taxon>Araceae</taxon>
        <taxon>Pothoideae</taxon>
        <taxon>Potheae</taxon>
        <taxon>Anthurium</taxon>
    </lineage>
</organism>
<evidence type="ECO:0000313" key="1">
    <source>
        <dbReference type="EMBL" id="JAT46242.1"/>
    </source>
</evidence>
<dbReference type="AlphaFoldDB" id="A0A1D1XV24"/>
<reference evidence="1" key="1">
    <citation type="submission" date="2015-07" db="EMBL/GenBank/DDBJ databases">
        <title>Transcriptome Assembly of Anthurium amnicola.</title>
        <authorList>
            <person name="Suzuki J."/>
        </authorList>
    </citation>
    <scope>NUCLEOTIDE SEQUENCE</scope>
</reference>
<protein>
    <submittedName>
        <fullName evidence="1">Uncharacterized protein MJ1257</fullName>
    </submittedName>
</protein>
<gene>
    <name evidence="1" type="primary">MJ1257</name>
    <name evidence="1" type="ORF">g.56986</name>
</gene>
<feature type="non-terminal residue" evidence="1">
    <location>
        <position position="1"/>
    </location>
</feature>